<evidence type="ECO:0000256" key="1">
    <source>
        <dbReference type="SAM" id="Phobius"/>
    </source>
</evidence>
<reference evidence="2 3" key="1">
    <citation type="submission" date="2019-02" db="EMBL/GenBank/DDBJ databases">
        <title>Draft Genome Sequence of Streptomyces sp. AM-2504, identified by 16S rRNA comparative analysis as a Streptomyces Kasugaensis strain.</title>
        <authorList>
            <person name="Napolioni V."/>
            <person name="Giuliodori A.M."/>
            <person name="Spurio R."/>
            <person name="Fabbretti A."/>
        </authorList>
    </citation>
    <scope>NUCLEOTIDE SEQUENCE [LARGE SCALE GENOMIC DNA]</scope>
    <source>
        <strain evidence="2 3">AM-2504</strain>
    </source>
</reference>
<dbReference type="Proteomes" id="UP000292452">
    <property type="component" value="Unassembled WGS sequence"/>
</dbReference>
<gene>
    <name evidence="2" type="ORF">EYS09_26455</name>
</gene>
<name>A0A4Q9HPA2_STRKA</name>
<keyword evidence="1" id="KW-1133">Transmembrane helix</keyword>
<comment type="caution">
    <text evidence="2">The sequence shown here is derived from an EMBL/GenBank/DDBJ whole genome shotgun (WGS) entry which is preliminary data.</text>
</comment>
<evidence type="ECO:0000313" key="2">
    <source>
        <dbReference type="EMBL" id="TBO56714.1"/>
    </source>
</evidence>
<proteinExistence type="predicted"/>
<keyword evidence="1" id="KW-0812">Transmembrane</keyword>
<feature type="transmembrane region" description="Helical" evidence="1">
    <location>
        <begin position="46"/>
        <end position="71"/>
    </location>
</feature>
<keyword evidence="3" id="KW-1185">Reference proteome</keyword>
<dbReference type="EMBL" id="SIXH01000303">
    <property type="protein sequence ID" value="TBO56714.1"/>
    <property type="molecule type" value="Genomic_DNA"/>
</dbReference>
<dbReference type="AlphaFoldDB" id="A0A4Q9HPA2"/>
<feature type="transmembrane region" description="Helical" evidence="1">
    <location>
        <begin position="6"/>
        <end position="34"/>
    </location>
</feature>
<evidence type="ECO:0000313" key="3">
    <source>
        <dbReference type="Proteomes" id="UP000292452"/>
    </source>
</evidence>
<sequence>MAAMVLGIVSLMTSIVFVGGALGVIGLVLGVVAMRTAKRTGVGRGISLTGVVMSFLAIAVSVLVAFFMVWYANKTQECYRPDSLQQYTQCVRQHLAGN</sequence>
<organism evidence="2 3">
    <name type="scientific">Streptomyces kasugaensis</name>
    <dbReference type="NCBI Taxonomy" id="1946"/>
    <lineage>
        <taxon>Bacteria</taxon>
        <taxon>Bacillati</taxon>
        <taxon>Actinomycetota</taxon>
        <taxon>Actinomycetes</taxon>
        <taxon>Kitasatosporales</taxon>
        <taxon>Streptomycetaceae</taxon>
        <taxon>Streptomyces</taxon>
    </lineage>
</organism>
<accession>A0A4Q9HPA2</accession>
<protein>
    <submittedName>
        <fullName evidence="2">DUF4190 domain-containing protein</fullName>
    </submittedName>
</protein>
<keyword evidence="1" id="KW-0472">Membrane</keyword>